<evidence type="ECO:0000256" key="1">
    <source>
        <dbReference type="SAM" id="SignalP"/>
    </source>
</evidence>
<dbReference type="EMBL" id="SNZV01000003">
    <property type="protein sequence ID" value="TDS14894.1"/>
    <property type="molecule type" value="Genomic_DNA"/>
</dbReference>
<dbReference type="RefSeq" id="WP_133639913.1">
    <property type="nucleotide sequence ID" value="NZ_SNZV01000003.1"/>
</dbReference>
<reference evidence="2 3" key="1">
    <citation type="submission" date="2019-03" db="EMBL/GenBank/DDBJ databases">
        <title>Genomic Encyclopedia of Type Strains, Phase III (KMG-III): the genomes of soil and plant-associated and newly described type strains.</title>
        <authorList>
            <person name="Whitman W."/>
        </authorList>
    </citation>
    <scope>NUCLEOTIDE SEQUENCE [LARGE SCALE GENOMIC DNA]</scope>
    <source>
        <strain evidence="2 3">CGMCC 1.12801</strain>
    </source>
</reference>
<accession>A0A4R7D5C9</accession>
<feature type="signal peptide" evidence="1">
    <location>
        <begin position="1"/>
        <end position="21"/>
    </location>
</feature>
<dbReference type="AlphaFoldDB" id="A0A4R7D5C9"/>
<proteinExistence type="predicted"/>
<evidence type="ECO:0000313" key="3">
    <source>
        <dbReference type="Proteomes" id="UP000294752"/>
    </source>
</evidence>
<evidence type="ECO:0000313" key="2">
    <source>
        <dbReference type="EMBL" id="TDS14894.1"/>
    </source>
</evidence>
<comment type="caution">
    <text evidence="2">The sequence shown here is derived from an EMBL/GenBank/DDBJ whole genome shotgun (WGS) entry which is preliminary data.</text>
</comment>
<keyword evidence="3" id="KW-1185">Reference proteome</keyword>
<gene>
    <name evidence="2" type="ORF">B0I21_103395</name>
</gene>
<organism evidence="2 3">
    <name type="scientific">Sphingobacterium paludis</name>
    <dbReference type="NCBI Taxonomy" id="1476465"/>
    <lineage>
        <taxon>Bacteria</taxon>
        <taxon>Pseudomonadati</taxon>
        <taxon>Bacteroidota</taxon>
        <taxon>Sphingobacteriia</taxon>
        <taxon>Sphingobacteriales</taxon>
        <taxon>Sphingobacteriaceae</taxon>
        <taxon>Sphingobacterium</taxon>
    </lineage>
</organism>
<evidence type="ECO:0008006" key="4">
    <source>
        <dbReference type="Google" id="ProtNLM"/>
    </source>
</evidence>
<protein>
    <recommendedName>
        <fullName evidence="4">DUF4890 domain-containing protein</fullName>
    </recommendedName>
</protein>
<name>A0A4R7D5C9_9SPHI</name>
<keyword evidence="1" id="KW-0732">Signal</keyword>
<dbReference type="Proteomes" id="UP000294752">
    <property type="component" value="Unassembled WGS sequence"/>
</dbReference>
<sequence length="127" mass="14536">MKKLTGLLVTMMFGMSMMGFAQERQGRGMQQLAPADRAKTTVTRLTEELELSSAQQDSIYKQVFAQATEEKEIFSKSSGDRQAVRQSMQTTREKYRSKIRAFLTEEQAKKYDTLQQRRPQGRAGRSS</sequence>
<dbReference type="OrthoDB" id="709979at2"/>
<feature type="chain" id="PRO_5020921778" description="DUF4890 domain-containing protein" evidence="1">
    <location>
        <begin position="22"/>
        <end position="127"/>
    </location>
</feature>